<feature type="domain" description="4Fe-4S ferredoxin-type" evidence="4">
    <location>
        <begin position="40"/>
        <end position="69"/>
    </location>
</feature>
<proteinExistence type="predicted"/>
<sequence length="73" mass="8133">MEKLVIRHEDWCKNCEFCIRSCPKGALSAAENRINAKGYPPVQVDYEKCIACGVCFNVCPDYVFEIAEVSGNG</sequence>
<gene>
    <name evidence="5" type="ORF">H8S62_04390</name>
</gene>
<dbReference type="RefSeq" id="WP_155152187.1">
    <property type="nucleotide sequence ID" value="NZ_JACOPQ010000002.1"/>
</dbReference>
<evidence type="ECO:0000256" key="2">
    <source>
        <dbReference type="ARBA" id="ARBA00023004"/>
    </source>
</evidence>
<dbReference type="PANTHER" id="PTHR43122:SF1">
    <property type="entry name" value="IRON-SULFUR-BINDING PROTEIN"/>
    <property type="match status" value="1"/>
</dbReference>
<dbReference type="PROSITE" id="PS00198">
    <property type="entry name" value="4FE4S_FER_1"/>
    <property type="match status" value="1"/>
</dbReference>
<dbReference type="Pfam" id="PF12838">
    <property type="entry name" value="Fer4_7"/>
    <property type="match status" value="1"/>
</dbReference>
<dbReference type="AlphaFoldDB" id="A0A8J6MG63"/>
<evidence type="ECO:0000259" key="4">
    <source>
        <dbReference type="PROSITE" id="PS51379"/>
    </source>
</evidence>
<protein>
    <submittedName>
        <fullName evidence="5">4Fe-4S binding protein</fullName>
    </submittedName>
</protein>
<dbReference type="Gene3D" id="3.30.70.20">
    <property type="match status" value="1"/>
</dbReference>
<evidence type="ECO:0000313" key="5">
    <source>
        <dbReference type="EMBL" id="MBC5736248.1"/>
    </source>
</evidence>
<reference evidence="5" key="1">
    <citation type="submission" date="2020-08" db="EMBL/GenBank/DDBJ databases">
        <title>Genome public.</title>
        <authorList>
            <person name="Liu C."/>
            <person name="Sun Q."/>
        </authorList>
    </citation>
    <scope>NUCLEOTIDE SEQUENCE</scope>
    <source>
        <strain evidence="5">NSJ-52</strain>
    </source>
</reference>
<evidence type="ECO:0000313" key="6">
    <source>
        <dbReference type="Proteomes" id="UP000607645"/>
    </source>
</evidence>
<dbReference type="SUPFAM" id="SSF54862">
    <property type="entry name" value="4Fe-4S ferredoxins"/>
    <property type="match status" value="1"/>
</dbReference>
<comment type="caution">
    <text evidence="5">The sequence shown here is derived from an EMBL/GenBank/DDBJ whole genome shotgun (WGS) entry which is preliminary data.</text>
</comment>
<dbReference type="GO" id="GO:0046872">
    <property type="term" value="F:metal ion binding"/>
    <property type="evidence" value="ECO:0007669"/>
    <property type="project" value="UniProtKB-KW"/>
</dbReference>
<accession>A0A8J6MG63</accession>
<keyword evidence="2" id="KW-0408">Iron</keyword>
<name>A0A8J6MG63_9FIRM</name>
<dbReference type="GO" id="GO:0051536">
    <property type="term" value="F:iron-sulfur cluster binding"/>
    <property type="evidence" value="ECO:0007669"/>
    <property type="project" value="UniProtKB-KW"/>
</dbReference>
<evidence type="ECO:0000256" key="1">
    <source>
        <dbReference type="ARBA" id="ARBA00022723"/>
    </source>
</evidence>
<dbReference type="InterPro" id="IPR017900">
    <property type="entry name" value="4Fe4S_Fe_S_CS"/>
</dbReference>
<dbReference type="PROSITE" id="PS51379">
    <property type="entry name" value="4FE4S_FER_2"/>
    <property type="match status" value="2"/>
</dbReference>
<dbReference type="InterPro" id="IPR017896">
    <property type="entry name" value="4Fe4S_Fe-S-bd"/>
</dbReference>
<keyword evidence="3" id="KW-0411">Iron-sulfur</keyword>
<evidence type="ECO:0000256" key="3">
    <source>
        <dbReference type="ARBA" id="ARBA00023014"/>
    </source>
</evidence>
<organism evidence="5 6">
    <name type="scientific">Lawsonibacter faecis</name>
    <dbReference type="NCBI Taxonomy" id="2763052"/>
    <lineage>
        <taxon>Bacteria</taxon>
        <taxon>Bacillati</taxon>
        <taxon>Bacillota</taxon>
        <taxon>Clostridia</taxon>
        <taxon>Eubacteriales</taxon>
        <taxon>Oscillospiraceae</taxon>
        <taxon>Lawsonibacter</taxon>
    </lineage>
</organism>
<dbReference type="PANTHER" id="PTHR43122">
    <property type="entry name" value="FERREDOXIN SUBUNIT OF PYRUVATE:FLAVODOXIN OXIDOREDUCTASE-RELATED"/>
    <property type="match status" value="1"/>
</dbReference>
<keyword evidence="1" id="KW-0479">Metal-binding</keyword>
<keyword evidence="6" id="KW-1185">Reference proteome</keyword>
<feature type="domain" description="4Fe-4S ferredoxin-type" evidence="4">
    <location>
        <begin position="2"/>
        <end position="32"/>
    </location>
</feature>
<dbReference type="Proteomes" id="UP000607645">
    <property type="component" value="Unassembled WGS sequence"/>
</dbReference>
<dbReference type="EMBL" id="JACOPQ010000002">
    <property type="protein sequence ID" value="MBC5736248.1"/>
    <property type="molecule type" value="Genomic_DNA"/>
</dbReference>